<comment type="caution">
    <text evidence="3">The sequence shown here is derived from an EMBL/GenBank/DDBJ whole genome shotgun (WGS) entry which is preliminary data.</text>
</comment>
<dbReference type="SUPFAM" id="SSF52172">
    <property type="entry name" value="CheY-like"/>
    <property type="match status" value="1"/>
</dbReference>
<dbReference type="Proteomes" id="UP000235347">
    <property type="component" value="Unassembled WGS sequence"/>
</dbReference>
<sequence length="156" mass="17670">MADDRVGEIVEILLVEDSPADVMLTRDAFDYHKVLNPLRVVEDGVDALAYLRREGRYAHCKLPSLIILDLNLPRMSGREVLMEIKRDPVLQCIPVVILTTSTSEEDILGTYAHYANCYITKPVDFDKFVHVIRSIREFWCGVVTLPHCEPPAGTVM</sequence>
<dbReference type="AlphaFoldDB" id="A0A2N7W3V9"/>
<dbReference type="EMBL" id="PNYB01000011">
    <property type="protein sequence ID" value="PMS24078.1"/>
    <property type="molecule type" value="Genomic_DNA"/>
</dbReference>
<evidence type="ECO:0000256" key="1">
    <source>
        <dbReference type="PROSITE-ProRule" id="PRU00169"/>
    </source>
</evidence>
<keyword evidence="4" id="KW-1185">Reference proteome</keyword>
<feature type="modified residue" description="4-aspartylphosphate" evidence="1">
    <location>
        <position position="69"/>
    </location>
</feature>
<dbReference type="PROSITE" id="PS50110">
    <property type="entry name" value="RESPONSE_REGULATORY"/>
    <property type="match status" value="1"/>
</dbReference>
<proteinExistence type="predicted"/>
<evidence type="ECO:0000259" key="2">
    <source>
        <dbReference type="PROSITE" id="PS50110"/>
    </source>
</evidence>
<evidence type="ECO:0000313" key="4">
    <source>
        <dbReference type="Proteomes" id="UP000235347"/>
    </source>
</evidence>
<dbReference type="PANTHER" id="PTHR44520">
    <property type="entry name" value="RESPONSE REGULATOR RCP1-RELATED"/>
    <property type="match status" value="1"/>
</dbReference>
<organism evidence="3 4">
    <name type="scientific">Trinickia soli</name>
    <dbReference type="NCBI Taxonomy" id="380675"/>
    <lineage>
        <taxon>Bacteria</taxon>
        <taxon>Pseudomonadati</taxon>
        <taxon>Pseudomonadota</taxon>
        <taxon>Betaproteobacteria</taxon>
        <taxon>Burkholderiales</taxon>
        <taxon>Burkholderiaceae</taxon>
        <taxon>Trinickia</taxon>
    </lineage>
</organism>
<dbReference type="GO" id="GO:0000160">
    <property type="term" value="P:phosphorelay signal transduction system"/>
    <property type="evidence" value="ECO:0007669"/>
    <property type="project" value="InterPro"/>
</dbReference>
<dbReference type="InterPro" id="IPR052893">
    <property type="entry name" value="TCS_response_regulator"/>
</dbReference>
<dbReference type="RefSeq" id="WP_102610564.1">
    <property type="nucleotide sequence ID" value="NZ_CADIKD010000013.1"/>
</dbReference>
<keyword evidence="1" id="KW-0597">Phosphoprotein</keyword>
<feature type="domain" description="Response regulatory" evidence="2">
    <location>
        <begin position="11"/>
        <end position="136"/>
    </location>
</feature>
<dbReference type="InterPro" id="IPR001789">
    <property type="entry name" value="Sig_transdc_resp-reg_receiver"/>
</dbReference>
<gene>
    <name evidence="3" type="ORF">C0Z19_14730</name>
</gene>
<evidence type="ECO:0000313" key="3">
    <source>
        <dbReference type="EMBL" id="PMS24078.1"/>
    </source>
</evidence>
<dbReference type="PANTHER" id="PTHR44520:SF2">
    <property type="entry name" value="RESPONSE REGULATOR RCP1"/>
    <property type="match status" value="1"/>
</dbReference>
<dbReference type="Gene3D" id="3.40.50.2300">
    <property type="match status" value="1"/>
</dbReference>
<dbReference type="Pfam" id="PF00072">
    <property type="entry name" value="Response_reg"/>
    <property type="match status" value="1"/>
</dbReference>
<accession>A0A2N7W3V9</accession>
<dbReference type="InterPro" id="IPR011006">
    <property type="entry name" value="CheY-like_superfamily"/>
</dbReference>
<protein>
    <submittedName>
        <fullName evidence="3">Response regulator</fullName>
    </submittedName>
</protein>
<dbReference type="SMART" id="SM00448">
    <property type="entry name" value="REC"/>
    <property type="match status" value="1"/>
</dbReference>
<dbReference type="CDD" id="cd17557">
    <property type="entry name" value="REC_Rcp-like"/>
    <property type="match status" value="1"/>
</dbReference>
<name>A0A2N7W3V9_9BURK</name>
<reference evidence="3 4" key="1">
    <citation type="submission" date="2018-01" db="EMBL/GenBank/DDBJ databases">
        <title>Whole genome analyses suggest that Burkholderia sensu lato contains two further novel genera in the rhizoxinica-symbiotica group Mycetohabitans gen. nov., and Trinickia gen. nov.: implications for the evolution of diazotrophy and nodulation in the Burkholderiaceae.</title>
        <authorList>
            <person name="Estrada-de los Santos P."/>
            <person name="Palmer M."/>
            <person name="Chavez-Ramirez B."/>
            <person name="Beukes C."/>
            <person name="Steenkamp E.T."/>
            <person name="Hirsch A.M."/>
            <person name="Manyaka P."/>
            <person name="Maluk M."/>
            <person name="Lafos M."/>
            <person name="Crook M."/>
            <person name="Gross E."/>
            <person name="Simon M.F."/>
            <person name="Bueno dos Reis Junior F."/>
            <person name="Poole P.S."/>
            <person name="Venter S.N."/>
            <person name="James E.K."/>
        </authorList>
    </citation>
    <scope>NUCLEOTIDE SEQUENCE [LARGE SCALE GENOMIC DNA]</scope>
    <source>
        <strain evidence="3 4">GP25-8</strain>
    </source>
</reference>